<evidence type="ECO:0000313" key="4">
    <source>
        <dbReference type="Proteomes" id="UP001549320"/>
    </source>
</evidence>
<proteinExistence type="predicted"/>
<dbReference type="InterPro" id="IPR013024">
    <property type="entry name" value="GGCT-like"/>
</dbReference>
<protein>
    <recommendedName>
        <fullName evidence="1">glutathione-specific gamma-glutamylcyclotransferase</fullName>
        <ecNumber evidence="1">4.3.2.7</ecNumber>
    </recommendedName>
</protein>
<gene>
    <name evidence="3" type="ORF">ABIE13_004079</name>
</gene>
<dbReference type="Gene3D" id="3.10.490.10">
    <property type="entry name" value="Gamma-glutamyl cyclotransferase-like"/>
    <property type="match status" value="1"/>
</dbReference>
<dbReference type="PANTHER" id="PTHR12192">
    <property type="entry name" value="CATION TRANSPORT PROTEIN CHAC-RELATED"/>
    <property type="match status" value="1"/>
</dbReference>
<comment type="caution">
    <text evidence="3">The sequence shown here is derived from an EMBL/GenBank/DDBJ whole genome shotgun (WGS) entry which is preliminary data.</text>
</comment>
<evidence type="ECO:0000313" key="3">
    <source>
        <dbReference type="EMBL" id="MET4578956.1"/>
    </source>
</evidence>
<keyword evidence="2 3" id="KW-0456">Lyase</keyword>
<evidence type="ECO:0000256" key="1">
    <source>
        <dbReference type="ARBA" id="ARBA00012344"/>
    </source>
</evidence>
<dbReference type="SUPFAM" id="SSF110857">
    <property type="entry name" value="Gamma-glutamyl cyclotransferase-like"/>
    <property type="match status" value="1"/>
</dbReference>
<sequence>MKHLETHPASDPDSFRHLFRPGREPAQMLEIARQQWKQQGNAQDLWVFGYASLIWRPDFDHTERHATRVHGWHRALAMWSRVNRGTPEIPGLVFALLPGGSCRGVIYRIPHRHANEVLDLLWAREMPTAVYDPRWLPCSTPHGTVAALAFTLSRRSPAFTGELTPEQYRSIFSGASGRYGTTLDYARQTHEALRAHGIDDISLTRLLGHARPDKL</sequence>
<dbReference type="CDD" id="cd06661">
    <property type="entry name" value="GGCT_like"/>
    <property type="match status" value="1"/>
</dbReference>
<accession>A0ABV2QD42</accession>
<dbReference type="PANTHER" id="PTHR12192:SF2">
    <property type="entry name" value="GLUTATHIONE-SPECIFIC GAMMA-GLUTAMYLCYCLOTRANSFERASE 2"/>
    <property type="match status" value="1"/>
</dbReference>
<dbReference type="EC" id="4.3.2.7" evidence="1"/>
<reference evidence="3 4" key="1">
    <citation type="submission" date="2024-06" db="EMBL/GenBank/DDBJ databases">
        <title>Sorghum-associated microbial communities from plants grown in Nebraska, USA.</title>
        <authorList>
            <person name="Schachtman D."/>
        </authorList>
    </citation>
    <scope>NUCLEOTIDE SEQUENCE [LARGE SCALE GENOMIC DNA]</scope>
    <source>
        <strain evidence="3 4">2709</strain>
    </source>
</reference>
<dbReference type="InterPro" id="IPR006840">
    <property type="entry name" value="ChaC"/>
</dbReference>
<dbReference type="GO" id="GO:0061928">
    <property type="term" value="F:glutathione specific gamma-glutamylcyclotransferase activity"/>
    <property type="evidence" value="ECO:0007669"/>
    <property type="project" value="UniProtKB-EC"/>
</dbReference>
<organism evidence="3 4">
    <name type="scientific">Ottowia thiooxydans</name>
    <dbReference type="NCBI Taxonomy" id="219182"/>
    <lineage>
        <taxon>Bacteria</taxon>
        <taxon>Pseudomonadati</taxon>
        <taxon>Pseudomonadota</taxon>
        <taxon>Betaproteobacteria</taxon>
        <taxon>Burkholderiales</taxon>
        <taxon>Comamonadaceae</taxon>
        <taxon>Ottowia</taxon>
    </lineage>
</organism>
<dbReference type="InterPro" id="IPR036568">
    <property type="entry name" value="GGCT-like_sf"/>
</dbReference>
<keyword evidence="4" id="KW-1185">Reference proteome</keyword>
<dbReference type="Proteomes" id="UP001549320">
    <property type="component" value="Unassembled WGS sequence"/>
</dbReference>
<dbReference type="EMBL" id="JBEPSH010000008">
    <property type="protein sequence ID" value="MET4578956.1"/>
    <property type="molecule type" value="Genomic_DNA"/>
</dbReference>
<name>A0ABV2QD42_9BURK</name>
<dbReference type="Pfam" id="PF04752">
    <property type="entry name" value="ChaC"/>
    <property type="match status" value="1"/>
</dbReference>
<evidence type="ECO:0000256" key="2">
    <source>
        <dbReference type="ARBA" id="ARBA00023239"/>
    </source>
</evidence>